<reference evidence="1 2" key="1">
    <citation type="submission" date="2023-08" db="EMBL/GenBank/DDBJ databases">
        <title>Oxalobacteraceae gen .nov., isolated from river sludge outside the plant.</title>
        <authorList>
            <person name="Zhao S.Y."/>
        </authorList>
    </citation>
    <scope>NUCLEOTIDE SEQUENCE [LARGE SCALE GENOMIC DNA]</scope>
    <source>
        <strain evidence="1 2">R-40</strain>
    </source>
</reference>
<dbReference type="RefSeq" id="WP_338436357.1">
    <property type="nucleotide sequence ID" value="NZ_JAUYVH010000003.1"/>
</dbReference>
<accession>A0ABU1BR05</accession>
<name>A0ABU1BR05_9BURK</name>
<sequence>MQTKTRILVAAAPGSVEPIVEAMDDRFELDFFSAMAQAVSYSYANIDVIICDMYFDESRMYNLLRFAKMDFVARNTPFICINTTEGSLSKTMGQGITIACKALGAVGFVDLCGWKRELGKDQAHLKLQMLIDQFAKDKGCSL</sequence>
<dbReference type="EMBL" id="JAUYVH010000003">
    <property type="protein sequence ID" value="MDQ9170436.1"/>
    <property type="molecule type" value="Genomic_DNA"/>
</dbReference>
<keyword evidence="2" id="KW-1185">Reference proteome</keyword>
<protein>
    <submittedName>
        <fullName evidence="1">Uncharacterized protein</fullName>
    </submittedName>
</protein>
<organism evidence="1 2">
    <name type="scientific">Keguizhuia sedimenti</name>
    <dbReference type="NCBI Taxonomy" id="3064264"/>
    <lineage>
        <taxon>Bacteria</taxon>
        <taxon>Pseudomonadati</taxon>
        <taxon>Pseudomonadota</taxon>
        <taxon>Betaproteobacteria</taxon>
        <taxon>Burkholderiales</taxon>
        <taxon>Oxalobacteraceae</taxon>
        <taxon>Keguizhuia</taxon>
    </lineage>
</organism>
<evidence type="ECO:0000313" key="2">
    <source>
        <dbReference type="Proteomes" id="UP001225596"/>
    </source>
</evidence>
<proteinExistence type="predicted"/>
<evidence type="ECO:0000313" key="1">
    <source>
        <dbReference type="EMBL" id="MDQ9170436.1"/>
    </source>
</evidence>
<dbReference type="Proteomes" id="UP001225596">
    <property type="component" value="Unassembled WGS sequence"/>
</dbReference>
<comment type="caution">
    <text evidence="1">The sequence shown here is derived from an EMBL/GenBank/DDBJ whole genome shotgun (WGS) entry which is preliminary data.</text>
</comment>
<gene>
    <name evidence="1" type="ORF">Q8A64_08430</name>
</gene>